<name>A0A0P1FKJ9_THAGE</name>
<dbReference type="Pfam" id="PF01381">
    <property type="entry name" value="HTH_3"/>
    <property type="match status" value="1"/>
</dbReference>
<dbReference type="SMART" id="SM00530">
    <property type="entry name" value="HTH_XRE"/>
    <property type="match status" value="1"/>
</dbReference>
<protein>
    <submittedName>
        <fullName evidence="2">Transcriptional repressor DicA</fullName>
    </submittedName>
</protein>
<dbReference type="PROSITE" id="PS50943">
    <property type="entry name" value="HTH_CROC1"/>
    <property type="match status" value="1"/>
</dbReference>
<dbReference type="EMBL" id="CYSA01000028">
    <property type="protein sequence ID" value="CUH68656.1"/>
    <property type="molecule type" value="Genomic_DNA"/>
</dbReference>
<dbReference type="Proteomes" id="UP000051587">
    <property type="component" value="Unassembled WGS sequence"/>
</dbReference>
<dbReference type="STRING" id="53501.SAMN04488043_106182"/>
<dbReference type="RefSeq" id="WP_058264379.1">
    <property type="nucleotide sequence ID" value="NZ_CP051181.1"/>
</dbReference>
<dbReference type="InterPro" id="IPR010982">
    <property type="entry name" value="Lambda_DNA-bd_dom_sf"/>
</dbReference>
<organism evidence="2 3">
    <name type="scientific">Thalassovita gelatinovora</name>
    <name type="common">Thalassobius gelatinovorus</name>
    <dbReference type="NCBI Taxonomy" id="53501"/>
    <lineage>
        <taxon>Bacteria</taxon>
        <taxon>Pseudomonadati</taxon>
        <taxon>Pseudomonadota</taxon>
        <taxon>Alphaproteobacteria</taxon>
        <taxon>Rhodobacterales</taxon>
        <taxon>Roseobacteraceae</taxon>
        <taxon>Thalassovita</taxon>
    </lineage>
</organism>
<dbReference type="CDD" id="cd00093">
    <property type="entry name" value="HTH_XRE"/>
    <property type="match status" value="1"/>
</dbReference>
<keyword evidence="3" id="KW-1185">Reference proteome</keyword>
<dbReference type="Gene3D" id="1.10.260.40">
    <property type="entry name" value="lambda repressor-like DNA-binding domains"/>
    <property type="match status" value="1"/>
</dbReference>
<evidence type="ECO:0000259" key="1">
    <source>
        <dbReference type="PROSITE" id="PS50943"/>
    </source>
</evidence>
<gene>
    <name evidence="2" type="ORF">TG4357_03721</name>
</gene>
<proteinExistence type="predicted"/>
<feature type="domain" description="HTH cro/C1-type" evidence="1">
    <location>
        <begin position="17"/>
        <end position="71"/>
    </location>
</feature>
<dbReference type="GO" id="GO:0003677">
    <property type="term" value="F:DNA binding"/>
    <property type="evidence" value="ECO:0007669"/>
    <property type="project" value="InterPro"/>
</dbReference>
<dbReference type="SUPFAM" id="SSF47413">
    <property type="entry name" value="lambda repressor-like DNA-binding domains"/>
    <property type="match status" value="1"/>
</dbReference>
<dbReference type="InterPro" id="IPR001387">
    <property type="entry name" value="Cro/C1-type_HTH"/>
</dbReference>
<reference evidence="2 3" key="1">
    <citation type="submission" date="2015-09" db="EMBL/GenBank/DDBJ databases">
        <authorList>
            <consortium name="Swine Surveillance"/>
        </authorList>
    </citation>
    <scope>NUCLEOTIDE SEQUENCE [LARGE SCALE GENOMIC DNA]</scope>
    <source>
        <strain evidence="2 3">CECT 4357</strain>
    </source>
</reference>
<evidence type="ECO:0000313" key="3">
    <source>
        <dbReference type="Proteomes" id="UP000051587"/>
    </source>
</evidence>
<dbReference type="OrthoDB" id="7873382at2"/>
<dbReference type="AlphaFoldDB" id="A0A0P1FKJ9"/>
<evidence type="ECO:0000313" key="2">
    <source>
        <dbReference type="EMBL" id="CUH68656.1"/>
    </source>
</evidence>
<sequence>MSAENSERPYTEIGHRLRAARKALGYNQTDFAKRAGFTKGQVSNWEGGAHRPSLDACIAMRETYGLSIDFIIFGNMDALPHKIAKLLESSPSVNLSK</sequence>
<accession>A0A0P1FKJ9</accession>